<dbReference type="Gene3D" id="2.60.120.200">
    <property type="match status" value="1"/>
</dbReference>
<protein>
    <submittedName>
        <fullName evidence="3">Concanavalin A-like lectin/glucanase-domain containing protein</fullName>
    </submittedName>
</protein>
<dbReference type="BioCyc" id="SCEL448385:SCE_RS07515-MONOMER"/>
<dbReference type="RefSeq" id="WP_012234088.1">
    <property type="nucleotide sequence ID" value="NC_010162.1"/>
</dbReference>
<keyword evidence="4" id="KW-1185">Reference proteome</keyword>
<dbReference type="NCBIfam" id="TIGR03901">
    <property type="entry name" value="MYXO-CTERM"/>
    <property type="match status" value="1"/>
</dbReference>
<sequence>MTSTALLTAHRSLLAPSRALLARRPRRSLSTLAAAALATTLTAGASAAPVWTGDFETGNLNQWNTTLNGEHISVVTSPVLQGTRAGRVQLTNDARWSNGIKRVELNHKPAAGRTAEGAQTYFAWSFYLPEALAADPPTQIGYWESENSYSQMMSFEVVGQHISFATRKPDNKVHWEADGAVTPGVWHRIALHIRWSTNPNQGSVDVWFDGKQVVTGGKAQTLADNNAHFTQIGLLRNPSEFTDSPVIVLDDAVEGDTLEDVRPALPSSGEGGAGGAGGSGGAGGAGGEGGADGSGGSGSTGAAGGGATGGSDGAGGDVAPGPSASSSSSAASGAGSTGAGTGGTDEVEMAEGDDGGCSCRAAGSPAAPAPMALAGLGLIAALASARRRGRR</sequence>
<dbReference type="Pfam" id="PF14099">
    <property type="entry name" value="Polysacc_lyase"/>
    <property type="match status" value="1"/>
</dbReference>
<evidence type="ECO:0000313" key="4">
    <source>
        <dbReference type="Proteomes" id="UP000002139"/>
    </source>
</evidence>
<evidence type="ECO:0000256" key="2">
    <source>
        <dbReference type="SAM" id="SignalP"/>
    </source>
</evidence>
<feature type="signal peptide" evidence="2">
    <location>
        <begin position="1"/>
        <end position="47"/>
    </location>
</feature>
<dbReference type="InterPro" id="IPR025975">
    <property type="entry name" value="Polysacc_lyase"/>
</dbReference>
<dbReference type="InterPro" id="IPR024038">
    <property type="entry name" value="MYXO-CTERM"/>
</dbReference>
<dbReference type="KEGG" id="scl:sce1453"/>
<feature type="chain" id="PRO_5002734923" evidence="2">
    <location>
        <begin position="48"/>
        <end position="391"/>
    </location>
</feature>
<accession>A9FC00</accession>
<organism evidence="3 4">
    <name type="scientific">Sorangium cellulosum (strain So ce56)</name>
    <name type="common">Polyangium cellulosum (strain So ce56)</name>
    <dbReference type="NCBI Taxonomy" id="448385"/>
    <lineage>
        <taxon>Bacteria</taxon>
        <taxon>Pseudomonadati</taxon>
        <taxon>Myxococcota</taxon>
        <taxon>Polyangia</taxon>
        <taxon>Polyangiales</taxon>
        <taxon>Polyangiaceae</taxon>
        <taxon>Sorangium</taxon>
    </lineage>
</organism>
<dbReference type="STRING" id="448385.sce1453"/>
<reference evidence="3 4" key="1">
    <citation type="journal article" date="2007" name="Nat. Biotechnol.">
        <title>Complete genome sequence of the myxobacterium Sorangium cellulosum.</title>
        <authorList>
            <person name="Schneiker S."/>
            <person name="Perlova O."/>
            <person name="Kaiser O."/>
            <person name="Gerth K."/>
            <person name="Alici A."/>
            <person name="Altmeyer M.O."/>
            <person name="Bartels D."/>
            <person name="Bekel T."/>
            <person name="Beyer S."/>
            <person name="Bode E."/>
            <person name="Bode H.B."/>
            <person name="Bolten C.J."/>
            <person name="Choudhuri J.V."/>
            <person name="Doss S."/>
            <person name="Elnakady Y.A."/>
            <person name="Frank B."/>
            <person name="Gaigalat L."/>
            <person name="Goesmann A."/>
            <person name="Groeger C."/>
            <person name="Gross F."/>
            <person name="Jelsbak L."/>
            <person name="Jelsbak L."/>
            <person name="Kalinowski J."/>
            <person name="Kegler C."/>
            <person name="Knauber T."/>
            <person name="Konietzny S."/>
            <person name="Kopp M."/>
            <person name="Krause L."/>
            <person name="Krug D."/>
            <person name="Linke B."/>
            <person name="Mahmud T."/>
            <person name="Martinez-Arias R."/>
            <person name="McHardy A.C."/>
            <person name="Merai M."/>
            <person name="Meyer F."/>
            <person name="Mormann S."/>
            <person name="Munoz-Dorado J."/>
            <person name="Perez J."/>
            <person name="Pradella S."/>
            <person name="Rachid S."/>
            <person name="Raddatz G."/>
            <person name="Rosenau F."/>
            <person name="Rueckert C."/>
            <person name="Sasse F."/>
            <person name="Scharfe M."/>
            <person name="Schuster S.C."/>
            <person name="Suen G."/>
            <person name="Treuner-Lange A."/>
            <person name="Velicer G.J."/>
            <person name="Vorholter F.-J."/>
            <person name="Weissman K.J."/>
            <person name="Welch R.D."/>
            <person name="Wenzel S.C."/>
            <person name="Whitworth D.E."/>
            <person name="Wilhelm S."/>
            <person name="Wittmann C."/>
            <person name="Bloecker H."/>
            <person name="Puehler A."/>
            <person name="Mueller R."/>
        </authorList>
    </citation>
    <scope>NUCLEOTIDE SEQUENCE [LARGE SCALE GENOMIC DNA]</scope>
    <source>
        <strain evidence="4">So ce56</strain>
    </source>
</reference>
<dbReference type="AlphaFoldDB" id="A9FC00"/>
<proteinExistence type="predicted"/>
<evidence type="ECO:0000313" key="3">
    <source>
        <dbReference type="EMBL" id="CAN91611.1"/>
    </source>
</evidence>
<gene>
    <name evidence="3" type="ordered locus">sce1453</name>
</gene>
<name>A9FC00_SORC5</name>
<feature type="compositionally biased region" description="Low complexity" evidence="1">
    <location>
        <begin position="319"/>
        <end position="334"/>
    </location>
</feature>
<dbReference type="HOGENOM" id="CLU_792021_0_0_7"/>
<feature type="compositionally biased region" description="Gly residues" evidence="1">
    <location>
        <begin position="269"/>
        <end position="318"/>
    </location>
</feature>
<evidence type="ECO:0000256" key="1">
    <source>
        <dbReference type="SAM" id="MobiDB-lite"/>
    </source>
</evidence>
<dbReference type="eggNOG" id="ENOG5032X1I">
    <property type="taxonomic scope" value="Bacteria"/>
</dbReference>
<feature type="region of interest" description="Disordered" evidence="1">
    <location>
        <begin position="261"/>
        <end position="364"/>
    </location>
</feature>
<dbReference type="Proteomes" id="UP000002139">
    <property type="component" value="Chromosome"/>
</dbReference>
<keyword evidence="2" id="KW-0732">Signal</keyword>
<dbReference type="EMBL" id="AM746676">
    <property type="protein sequence ID" value="CAN91611.1"/>
    <property type="molecule type" value="Genomic_DNA"/>
</dbReference>
<feature type="compositionally biased region" description="Acidic residues" evidence="1">
    <location>
        <begin position="345"/>
        <end position="354"/>
    </location>
</feature>